<reference evidence="2 3" key="1">
    <citation type="submission" date="2016-10" db="EMBL/GenBank/DDBJ databases">
        <authorList>
            <person name="de Groot N.N."/>
        </authorList>
    </citation>
    <scope>NUCLEOTIDE SEQUENCE [LARGE SCALE GENOMIC DNA]</scope>
    <source>
        <strain evidence="2 3">CGMCC 1.6762</strain>
    </source>
</reference>
<evidence type="ECO:0000313" key="3">
    <source>
        <dbReference type="Proteomes" id="UP000198823"/>
    </source>
</evidence>
<accession>A0A1G6ZB71</accession>
<dbReference type="GO" id="GO:0016747">
    <property type="term" value="F:acyltransferase activity, transferring groups other than amino-acyl groups"/>
    <property type="evidence" value="ECO:0007669"/>
    <property type="project" value="InterPro"/>
</dbReference>
<sequence length="242" mass="27909">MESPYKIQKLDWDTSFFGISCAKVILSEPVQKSDWKQIKHEINNYDFVSIVNENSEPLNAQYIGQETNAFLSDVNIQFEKKTAFEQPSKESNSIVISSMMEENDEILKLSDFGFSKFVEDPGLRSRGGDQVYYEWLRNAFNRQDKFFAVDYDEKKSVNGYLLYSINNRKCVIELIAVSRDKGAKGVGTRLFKALENWLLNKGIEVIKVGTQLRNIGAINFYQKMGCKQVASHQIYHNWNINP</sequence>
<dbReference type="InterPro" id="IPR000182">
    <property type="entry name" value="GNAT_dom"/>
</dbReference>
<dbReference type="Pfam" id="PF00583">
    <property type="entry name" value="Acetyltransf_1"/>
    <property type="match status" value="1"/>
</dbReference>
<name>A0A1G6ZB71_9BACL</name>
<proteinExistence type="predicted"/>
<dbReference type="GO" id="GO:0005840">
    <property type="term" value="C:ribosome"/>
    <property type="evidence" value="ECO:0007669"/>
    <property type="project" value="UniProtKB-KW"/>
</dbReference>
<protein>
    <submittedName>
        <fullName evidence="2">Ribosomal protein S18 acetylase RimI</fullName>
    </submittedName>
</protein>
<evidence type="ECO:0000259" key="1">
    <source>
        <dbReference type="PROSITE" id="PS51186"/>
    </source>
</evidence>
<dbReference type="AlphaFoldDB" id="A0A1G6ZB71"/>
<dbReference type="SUPFAM" id="SSF55729">
    <property type="entry name" value="Acyl-CoA N-acyltransferases (Nat)"/>
    <property type="match status" value="1"/>
</dbReference>
<dbReference type="EMBL" id="FNAR01000002">
    <property type="protein sequence ID" value="SDD99115.1"/>
    <property type="molecule type" value="Genomic_DNA"/>
</dbReference>
<dbReference type="STRING" id="426756.SAMN04488126_102251"/>
<dbReference type="PROSITE" id="PS51186">
    <property type="entry name" value="GNAT"/>
    <property type="match status" value="1"/>
</dbReference>
<organism evidence="2 3">
    <name type="scientific">Bhargavaea beijingensis</name>
    <dbReference type="NCBI Taxonomy" id="426756"/>
    <lineage>
        <taxon>Bacteria</taxon>
        <taxon>Bacillati</taxon>
        <taxon>Bacillota</taxon>
        <taxon>Bacilli</taxon>
        <taxon>Bacillales</taxon>
        <taxon>Caryophanaceae</taxon>
        <taxon>Bhargavaea</taxon>
    </lineage>
</organism>
<dbReference type="Gene3D" id="3.40.630.30">
    <property type="match status" value="1"/>
</dbReference>
<dbReference type="Proteomes" id="UP000198823">
    <property type="component" value="Unassembled WGS sequence"/>
</dbReference>
<feature type="domain" description="N-acetyltransferase" evidence="1">
    <location>
        <begin position="94"/>
        <end position="242"/>
    </location>
</feature>
<evidence type="ECO:0000313" key="2">
    <source>
        <dbReference type="EMBL" id="SDD99115.1"/>
    </source>
</evidence>
<dbReference type="CDD" id="cd04301">
    <property type="entry name" value="NAT_SF"/>
    <property type="match status" value="1"/>
</dbReference>
<dbReference type="InterPro" id="IPR016181">
    <property type="entry name" value="Acyl_CoA_acyltransferase"/>
</dbReference>
<dbReference type="RefSeq" id="WP_245696851.1">
    <property type="nucleotide sequence ID" value="NZ_FNAR01000002.1"/>
</dbReference>
<keyword evidence="2" id="KW-0687">Ribonucleoprotein</keyword>
<keyword evidence="2" id="KW-0689">Ribosomal protein</keyword>
<gene>
    <name evidence="2" type="ORF">SAMN04488126_102251</name>
</gene>